<feature type="domain" description="Multidrug resistance protein MdtA-like beta-barrel" evidence="7">
    <location>
        <begin position="220"/>
        <end position="302"/>
    </location>
</feature>
<dbReference type="GO" id="GO:0030313">
    <property type="term" value="C:cell envelope"/>
    <property type="evidence" value="ECO:0007669"/>
    <property type="project" value="UniProtKB-SubCell"/>
</dbReference>
<dbReference type="Gene3D" id="2.40.30.170">
    <property type="match status" value="1"/>
</dbReference>
<dbReference type="InterPro" id="IPR058627">
    <property type="entry name" value="MdtA-like_C"/>
</dbReference>
<dbReference type="AlphaFoldDB" id="A0A3P4B5Q0"/>
<feature type="domain" description="Multidrug resistance protein MdtA-like barrel-sandwich hybrid" evidence="6">
    <location>
        <begin position="72"/>
        <end position="207"/>
    </location>
</feature>
<feature type="chain" id="PRO_5018262994" evidence="4">
    <location>
        <begin position="35"/>
        <end position="420"/>
    </location>
</feature>
<keyword evidence="4" id="KW-0732">Signal</keyword>
<dbReference type="InterPro" id="IPR006143">
    <property type="entry name" value="RND_pump_MFP"/>
</dbReference>
<accession>A0A3P4B5Q0</accession>
<keyword evidence="10" id="KW-1185">Reference proteome</keyword>
<dbReference type="InterPro" id="IPR058624">
    <property type="entry name" value="MdtA-like_HH"/>
</dbReference>
<dbReference type="EMBL" id="UWPJ01000023">
    <property type="protein sequence ID" value="VCU70960.1"/>
    <property type="molecule type" value="Genomic_DNA"/>
</dbReference>
<dbReference type="RefSeq" id="WP_124080416.1">
    <property type="nucleotide sequence ID" value="NZ_UWPJ01000023.1"/>
</dbReference>
<dbReference type="SUPFAM" id="SSF111369">
    <property type="entry name" value="HlyD-like secretion proteins"/>
    <property type="match status" value="1"/>
</dbReference>
<dbReference type="PANTHER" id="PTHR30158:SF10">
    <property type="entry name" value="CATION EFFLUX PUMP"/>
    <property type="match status" value="1"/>
</dbReference>
<evidence type="ECO:0000259" key="5">
    <source>
        <dbReference type="Pfam" id="PF25876"/>
    </source>
</evidence>
<dbReference type="Pfam" id="PF25944">
    <property type="entry name" value="Beta-barrel_RND"/>
    <property type="match status" value="1"/>
</dbReference>
<feature type="domain" description="Multidrug resistance protein MdtA-like C-terminal permuted SH3" evidence="8">
    <location>
        <begin position="308"/>
        <end position="368"/>
    </location>
</feature>
<dbReference type="GO" id="GO:0022857">
    <property type="term" value="F:transmembrane transporter activity"/>
    <property type="evidence" value="ECO:0007669"/>
    <property type="project" value="InterPro"/>
</dbReference>
<dbReference type="Proteomes" id="UP000277294">
    <property type="component" value="Unassembled WGS sequence"/>
</dbReference>
<dbReference type="FunFam" id="2.40.420.20:FF:000001">
    <property type="entry name" value="Efflux RND transporter periplasmic adaptor subunit"/>
    <property type="match status" value="1"/>
</dbReference>
<dbReference type="NCBIfam" id="TIGR01730">
    <property type="entry name" value="RND_mfp"/>
    <property type="match status" value="1"/>
</dbReference>
<dbReference type="InterPro" id="IPR058626">
    <property type="entry name" value="MdtA-like_b-barrel"/>
</dbReference>
<evidence type="ECO:0000313" key="9">
    <source>
        <dbReference type="EMBL" id="VCU70960.1"/>
    </source>
</evidence>
<dbReference type="Pfam" id="PF25967">
    <property type="entry name" value="RND-MFP_C"/>
    <property type="match status" value="1"/>
</dbReference>
<evidence type="ECO:0000256" key="2">
    <source>
        <dbReference type="ARBA" id="ARBA00009477"/>
    </source>
</evidence>
<dbReference type="OrthoDB" id="9783047at2"/>
<dbReference type="Gene3D" id="1.10.287.470">
    <property type="entry name" value="Helix hairpin bin"/>
    <property type="match status" value="1"/>
</dbReference>
<proteinExistence type="inferred from homology"/>
<evidence type="ECO:0000259" key="7">
    <source>
        <dbReference type="Pfam" id="PF25944"/>
    </source>
</evidence>
<comment type="similarity">
    <text evidence="2">Belongs to the membrane fusion protein (MFP) (TC 8.A.1) family.</text>
</comment>
<sequence>MSTLSTRTAAFAGAAIVLALAAAGLAALSEPVQANAPASAQAPATPVDAALVVSRNIIDWRDYSGRIEAVERVEIHPLVSGTLTAVHFKDGAMVRKGDVLFTIDPRPYEAAVARSLAQAEAAKARAGHAESDGARAERLLADNAIAKRDYDAKQNDAHVAQAELLAAQAALKAARIDLEHTRIVAPVAGRISRARVTAGNVVSAGTGGEPLTTLVSVNKMYAAFDVDEPTYLKLAQASRAGGAPMPVQLGLADETGYARRGAVSFVDNRLDTASGTIRVRAIFDNADGTLIPGLYARVRLGTGKPREAVLVEERAVGTDQEKRYVLVLDADNRAVYREVRLGRGSGGLRVVEAGLAPGERIVVNGLQRVRPGETVAPRDVPMSTPARPPQGRASSLGEDAAQRQEGTPAGTPAADRTGVV</sequence>
<name>A0A3P4B5Q0_9BURK</name>
<feature type="signal peptide" evidence="4">
    <location>
        <begin position="1"/>
        <end position="34"/>
    </location>
</feature>
<protein>
    <submittedName>
        <fullName evidence="9">Efflux pump periplasmic linker BepF</fullName>
    </submittedName>
</protein>
<evidence type="ECO:0000256" key="4">
    <source>
        <dbReference type="SAM" id="SignalP"/>
    </source>
</evidence>
<dbReference type="PANTHER" id="PTHR30158">
    <property type="entry name" value="ACRA/E-RELATED COMPONENT OF DRUG EFFLUX TRANSPORTER"/>
    <property type="match status" value="1"/>
</dbReference>
<evidence type="ECO:0000313" key="10">
    <source>
        <dbReference type="Proteomes" id="UP000277294"/>
    </source>
</evidence>
<evidence type="ECO:0000259" key="6">
    <source>
        <dbReference type="Pfam" id="PF25917"/>
    </source>
</evidence>
<dbReference type="Gene3D" id="2.40.420.20">
    <property type="match status" value="1"/>
</dbReference>
<feature type="domain" description="Multidrug resistance protein MdtA-like alpha-helical hairpin" evidence="5">
    <location>
        <begin position="117"/>
        <end position="181"/>
    </location>
</feature>
<reference evidence="9 10" key="1">
    <citation type="submission" date="2018-10" db="EMBL/GenBank/DDBJ databases">
        <authorList>
            <person name="Criscuolo A."/>
        </authorList>
    </citation>
    <scope>NUCLEOTIDE SEQUENCE [LARGE SCALE GENOMIC DNA]</scope>
    <source>
        <strain evidence="9">DnA1</strain>
    </source>
</reference>
<dbReference type="GO" id="GO:0005886">
    <property type="term" value="C:plasma membrane"/>
    <property type="evidence" value="ECO:0007669"/>
    <property type="project" value="TreeGrafter"/>
</dbReference>
<evidence type="ECO:0000256" key="1">
    <source>
        <dbReference type="ARBA" id="ARBA00004196"/>
    </source>
</evidence>
<evidence type="ECO:0000256" key="3">
    <source>
        <dbReference type="SAM" id="MobiDB-lite"/>
    </source>
</evidence>
<evidence type="ECO:0000259" key="8">
    <source>
        <dbReference type="Pfam" id="PF25967"/>
    </source>
</evidence>
<organism evidence="9 10">
    <name type="scientific">Pigmentiphaga humi</name>
    <dbReference type="NCBI Taxonomy" id="2478468"/>
    <lineage>
        <taxon>Bacteria</taxon>
        <taxon>Pseudomonadati</taxon>
        <taxon>Pseudomonadota</taxon>
        <taxon>Betaproteobacteria</taxon>
        <taxon>Burkholderiales</taxon>
        <taxon>Alcaligenaceae</taxon>
        <taxon>Pigmentiphaga</taxon>
    </lineage>
</organism>
<dbReference type="Pfam" id="PF25876">
    <property type="entry name" value="HH_MFP_RND"/>
    <property type="match status" value="1"/>
</dbReference>
<gene>
    <name evidence="9" type="primary">bepF</name>
    <name evidence="9" type="ORF">PIGHUM_03040</name>
</gene>
<comment type="subcellular location">
    <subcellularLocation>
        <location evidence="1">Cell envelope</location>
    </subcellularLocation>
</comment>
<feature type="region of interest" description="Disordered" evidence="3">
    <location>
        <begin position="372"/>
        <end position="420"/>
    </location>
</feature>
<dbReference type="Gene3D" id="2.40.50.100">
    <property type="match status" value="1"/>
</dbReference>
<dbReference type="InterPro" id="IPR058625">
    <property type="entry name" value="MdtA-like_BSH"/>
</dbReference>
<dbReference type="Pfam" id="PF25917">
    <property type="entry name" value="BSH_RND"/>
    <property type="match status" value="1"/>
</dbReference>
<dbReference type="GO" id="GO:0046677">
    <property type="term" value="P:response to antibiotic"/>
    <property type="evidence" value="ECO:0007669"/>
    <property type="project" value="TreeGrafter"/>
</dbReference>